<dbReference type="RefSeq" id="WP_200867643.1">
    <property type="nucleotide sequence ID" value="NZ_ATSX01000005.1"/>
</dbReference>
<dbReference type="EMBL" id="ATSX01000005">
    <property type="protein sequence ID" value="EUK17501.1"/>
    <property type="molecule type" value="Genomic_DNA"/>
</dbReference>
<comment type="caution">
    <text evidence="1">The sequence shown here is derived from an EMBL/GenBank/DDBJ whole genome shotgun (WGS) entry which is preliminary data.</text>
</comment>
<reference evidence="1 2" key="1">
    <citation type="journal article" date="2014" name="Genome Announc.">
        <title>Draft Genome Sequence of Commensalibacter papalotli MX01, a Symbiont Identified from the Guts of Overwintering Monarch Butterflies.</title>
        <authorList>
            <person name="Servin-Garciduenas L.E."/>
            <person name="Sanchez-Quinto A."/>
            <person name="Martinez-Romero E."/>
        </authorList>
    </citation>
    <scope>NUCLEOTIDE SEQUENCE [LARGE SCALE GENOMIC DNA]</scope>
    <source>
        <strain evidence="2">MX-MONARCH01</strain>
    </source>
</reference>
<dbReference type="eggNOG" id="COG0563">
    <property type="taxonomic scope" value="Bacteria"/>
</dbReference>
<dbReference type="Proteomes" id="UP000019250">
    <property type="component" value="Unassembled WGS sequence"/>
</dbReference>
<name>W7E356_9PROT</name>
<evidence type="ECO:0000313" key="2">
    <source>
        <dbReference type="Proteomes" id="UP000019250"/>
    </source>
</evidence>
<evidence type="ECO:0000313" key="1">
    <source>
        <dbReference type="EMBL" id="EUK17501.1"/>
    </source>
</evidence>
<proteinExistence type="predicted"/>
<accession>W7E356</accession>
<protein>
    <submittedName>
        <fullName evidence="1">Uncharacterized protein</fullName>
    </submittedName>
</protein>
<keyword evidence="2" id="KW-1185">Reference proteome</keyword>
<organism evidence="1 2">
    <name type="scientific">Commensalibacter papalotli</name>
    <name type="common">ex Servin-Garciduenas et al. 2014</name>
    <dbReference type="NCBI Taxonomy" id="1208583"/>
    <lineage>
        <taxon>Bacteria</taxon>
        <taxon>Pseudomonadati</taxon>
        <taxon>Pseudomonadota</taxon>
        <taxon>Alphaproteobacteria</taxon>
        <taxon>Acetobacterales</taxon>
        <taxon>Acetobacteraceae</taxon>
    </lineage>
</organism>
<dbReference type="AlphaFoldDB" id="W7E356"/>
<dbReference type="STRING" id="1208583.COMX_09889"/>
<sequence length="88" mass="10240">MHHFSGTNWQQRPAEEFIALHNQAISGQVWVIEGNYSMCLPERRTWAMGFILFDVSTPLSLVRYLRRTLFENQRVGSLGNKKIIFNGQ</sequence>
<gene>
    <name evidence="1" type="ORF">COMX_09889</name>
</gene>